<keyword evidence="3" id="KW-1185">Reference proteome</keyword>
<keyword evidence="1" id="KW-0472">Membrane</keyword>
<evidence type="ECO:0000256" key="1">
    <source>
        <dbReference type="SAM" id="Phobius"/>
    </source>
</evidence>
<accession>A0A1H7HNL9</accession>
<proteinExistence type="predicted"/>
<dbReference type="AlphaFoldDB" id="A0A1H7HNL9"/>
<sequence length="50" mass="5743">MKNVFLLAKSLFNLSNNILISHRIVLTLGLIVYINQLHTYEPTSEVENEV</sequence>
<keyword evidence="1" id="KW-1133">Transmembrane helix</keyword>
<evidence type="ECO:0000313" key="2">
    <source>
        <dbReference type="EMBL" id="SEK49815.1"/>
    </source>
</evidence>
<protein>
    <submittedName>
        <fullName evidence="2">Uncharacterized protein</fullName>
    </submittedName>
</protein>
<keyword evidence="1" id="KW-0812">Transmembrane</keyword>
<reference evidence="3" key="1">
    <citation type="submission" date="2016-10" db="EMBL/GenBank/DDBJ databases">
        <authorList>
            <person name="Varghese N."/>
            <person name="Submissions S."/>
        </authorList>
    </citation>
    <scope>NUCLEOTIDE SEQUENCE [LARGE SCALE GENOMIC DNA]</scope>
    <source>
        <strain evidence="3">DSM 17044</strain>
    </source>
</reference>
<dbReference type="EMBL" id="FOAP01000001">
    <property type="protein sequence ID" value="SEK49815.1"/>
    <property type="molecule type" value="Genomic_DNA"/>
</dbReference>
<name>A0A1H7HNL9_STIAU</name>
<feature type="transmembrane region" description="Helical" evidence="1">
    <location>
        <begin position="12"/>
        <end position="34"/>
    </location>
</feature>
<organism evidence="2 3">
    <name type="scientific">Stigmatella aurantiaca</name>
    <dbReference type="NCBI Taxonomy" id="41"/>
    <lineage>
        <taxon>Bacteria</taxon>
        <taxon>Pseudomonadati</taxon>
        <taxon>Myxococcota</taxon>
        <taxon>Myxococcia</taxon>
        <taxon>Myxococcales</taxon>
        <taxon>Cystobacterineae</taxon>
        <taxon>Archangiaceae</taxon>
        <taxon>Stigmatella</taxon>
    </lineage>
</organism>
<gene>
    <name evidence="2" type="ORF">SAMN05444354_101720</name>
</gene>
<evidence type="ECO:0000313" key="3">
    <source>
        <dbReference type="Proteomes" id="UP000182719"/>
    </source>
</evidence>
<dbReference type="Proteomes" id="UP000182719">
    <property type="component" value="Unassembled WGS sequence"/>
</dbReference>